<dbReference type="RefSeq" id="WP_112882184.1">
    <property type="nucleotide sequence ID" value="NZ_QLUW01000002.1"/>
</dbReference>
<dbReference type="AlphaFoldDB" id="A0A328TZU4"/>
<accession>A0A328TZU4</accession>
<reference evidence="1 2" key="1">
    <citation type="submission" date="2018-06" db="EMBL/GenBank/DDBJ databases">
        <title>Paenibacillus montanisoli sp. nov., isolated from mountain area soil.</title>
        <authorList>
            <person name="Wu M."/>
        </authorList>
    </citation>
    <scope>NUCLEOTIDE SEQUENCE [LARGE SCALE GENOMIC DNA]</scope>
    <source>
        <strain evidence="1 2">RA17</strain>
    </source>
</reference>
<proteinExistence type="predicted"/>
<sequence length="86" mass="9915">MSRTFSSDQPDLVLISWSRRFSGSRRRIVETRVIGTAFPCRFTLTPGSLLRDALNCLLDNDVGDFRVVFRKRTSSLSGYIVLQRFR</sequence>
<comment type="caution">
    <text evidence="1">The sequence shown here is derived from an EMBL/GenBank/DDBJ whole genome shotgun (WGS) entry which is preliminary data.</text>
</comment>
<keyword evidence="2" id="KW-1185">Reference proteome</keyword>
<dbReference type="Proteomes" id="UP000249260">
    <property type="component" value="Unassembled WGS sequence"/>
</dbReference>
<name>A0A328TZU4_9BACL</name>
<protein>
    <submittedName>
        <fullName evidence="1">Uncharacterized protein</fullName>
    </submittedName>
</protein>
<organism evidence="1 2">
    <name type="scientific">Paenibacillus montanisoli</name>
    <dbReference type="NCBI Taxonomy" id="2081970"/>
    <lineage>
        <taxon>Bacteria</taxon>
        <taxon>Bacillati</taxon>
        <taxon>Bacillota</taxon>
        <taxon>Bacilli</taxon>
        <taxon>Bacillales</taxon>
        <taxon>Paenibacillaceae</taxon>
        <taxon>Paenibacillus</taxon>
    </lineage>
</organism>
<dbReference type="EMBL" id="QLUW01000002">
    <property type="protein sequence ID" value="RAP75959.1"/>
    <property type="molecule type" value="Genomic_DNA"/>
</dbReference>
<dbReference type="OrthoDB" id="2634395at2"/>
<evidence type="ECO:0000313" key="2">
    <source>
        <dbReference type="Proteomes" id="UP000249260"/>
    </source>
</evidence>
<gene>
    <name evidence="1" type="ORF">DL346_11060</name>
</gene>
<evidence type="ECO:0000313" key="1">
    <source>
        <dbReference type="EMBL" id="RAP75959.1"/>
    </source>
</evidence>